<gene>
    <name evidence="5" type="ORF">LEP1GSC158_3584</name>
</gene>
<dbReference type="InterPro" id="IPR051212">
    <property type="entry name" value="Type-I_RE_S_subunit"/>
</dbReference>
<evidence type="ECO:0000256" key="2">
    <source>
        <dbReference type="ARBA" id="ARBA00022747"/>
    </source>
</evidence>
<dbReference type="GO" id="GO:0009307">
    <property type="term" value="P:DNA restriction-modification system"/>
    <property type="evidence" value="ECO:0007669"/>
    <property type="project" value="UniProtKB-KW"/>
</dbReference>
<dbReference type="SUPFAM" id="SSF116734">
    <property type="entry name" value="DNA methylase specificity domain"/>
    <property type="match status" value="1"/>
</dbReference>
<keyword evidence="3" id="KW-0238">DNA-binding</keyword>
<comment type="caution">
    <text evidence="5">The sequence shown here is derived from an EMBL/GenBank/DDBJ whole genome shotgun (WGS) entry which is preliminary data.</text>
</comment>
<dbReference type="PANTHER" id="PTHR43140">
    <property type="entry name" value="TYPE-1 RESTRICTION ENZYME ECOKI SPECIFICITY PROTEIN"/>
    <property type="match status" value="1"/>
</dbReference>
<dbReference type="Gene3D" id="3.90.220.20">
    <property type="entry name" value="DNA methylase specificity domains"/>
    <property type="match status" value="1"/>
</dbReference>
<accession>M6HQW9</accession>
<dbReference type="Proteomes" id="UP000012089">
    <property type="component" value="Unassembled WGS sequence"/>
</dbReference>
<dbReference type="InterPro" id="IPR000055">
    <property type="entry name" value="Restrct_endonuc_typeI_TRD"/>
</dbReference>
<sequence length="205" mass="23279">MSQSFMEKLLDGAPVEWKAVEEIFDLRNGYTPSKSISEYWKDGTIPWFRMEDIRANGQILNNALQKVAKSALKGGKLFPANSIIVATSATIGEHALITVPYLSNQRFTNLILKTEYSDRFEIRFLFYYCFLLDDWCKNNTTMSSFASVDMNGFKKSKSPFRPCPPKKKSSAFWTHLLSLLPSLPPSLPLSLPHEKNSIITIEINS</sequence>
<organism evidence="5 6">
    <name type="scientific">Leptospira interrogans serovar Zanoni str. LT2156</name>
    <dbReference type="NCBI Taxonomy" id="1001601"/>
    <lineage>
        <taxon>Bacteria</taxon>
        <taxon>Pseudomonadati</taxon>
        <taxon>Spirochaetota</taxon>
        <taxon>Spirochaetia</taxon>
        <taxon>Leptospirales</taxon>
        <taxon>Leptospiraceae</taxon>
        <taxon>Leptospira</taxon>
    </lineage>
</organism>
<evidence type="ECO:0000313" key="6">
    <source>
        <dbReference type="Proteomes" id="UP000012089"/>
    </source>
</evidence>
<dbReference type="PANTHER" id="PTHR43140:SF1">
    <property type="entry name" value="TYPE I RESTRICTION ENZYME ECOKI SPECIFICITY SUBUNIT"/>
    <property type="match status" value="1"/>
</dbReference>
<comment type="similarity">
    <text evidence="1">Belongs to the type-I restriction system S methylase family.</text>
</comment>
<evidence type="ECO:0000313" key="5">
    <source>
        <dbReference type="EMBL" id="EMM97802.1"/>
    </source>
</evidence>
<dbReference type="EMBL" id="AFMF02000010">
    <property type="protein sequence ID" value="EMM97802.1"/>
    <property type="molecule type" value="Genomic_DNA"/>
</dbReference>
<dbReference type="Pfam" id="PF01420">
    <property type="entry name" value="Methylase_S"/>
    <property type="match status" value="1"/>
</dbReference>
<dbReference type="AlphaFoldDB" id="M6HQW9"/>
<evidence type="ECO:0000256" key="3">
    <source>
        <dbReference type="ARBA" id="ARBA00023125"/>
    </source>
</evidence>
<feature type="domain" description="Type I restriction modification DNA specificity" evidence="4">
    <location>
        <begin position="14"/>
        <end position="157"/>
    </location>
</feature>
<reference evidence="5 6" key="1">
    <citation type="submission" date="2013-01" db="EMBL/GenBank/DDBJ databases">
        <authorList>
            <person name="Harkins D.M."/>
            <person name="Durkin A.S."/>
            <person name="Brinkac L.M."/>
            <person name="Haft D.H."/>
            <person name="Selengut J.D."/>
            <person name="Sanka R."/>
            <person name="DePew J."/>
            <person name="Purushe J."/>
            <person name="Tulsiani S.M."/>
            <person name="Graham G.C."/>
            <person name="Burns M.-A."/>
            <person name="Dohnt M.F."/>
            <person name="Smythe L.D."/>
            <person name="McKay D.B."/>
            <person name="Craig S.B."/>
            <person name="Vinetz J.M."/>
            <person name="Sutton G.G."/>
            <person name="Nierman W.C."/>
            <person name="Fouts D.E."/>
        </authorList>
    </citation>
    <scope>NUCLEOTIDE SEQUENCE [LARGE SCALE GENOMIC DNA]</scope>
    <source>
        <strain evidence="5 6">LT2156</strain>
    </source>
</reference>
<proteinExistence type="inferred from homology"/>
<keyword evidence="2" id="KW-0680">Restriction system</keyword>
<name>M6HQW9_LEPIR</name>
<evidence type="ECO:0000259" key="4">
    <source>
        <dbReference type="Pfam" id="PF01420"/>
    </source>
</evidence>
<dbReference type="InterPro" id="IPR044946">
    <property type="entry name" value="Restrct_endonuc_typeI_TRD_sf"/>
</dbReference>
<evidence type="ECO:0000256" key="1">
    <source>
        <dbReference type="ARBA" id="ARBA00010923"/>
    </source>
</evidence>
<dbReference type="CDD" id="cd17281">
    <property type="entry name" value="RMtype1_S_HpyAXIII_TRD1-CR1_like"/>
    <property type="match status" value="1"/>
</dbReference>
<protein>
    <submittedName>
        <fullName evidence="5">Type I restriction modification DNA specificity domain protein</fullName>
    </submittedName>
</protein>
<dbReference type="GO" id="GO:0003677">
    <property type="term" value="F:DNA binding"/>
    <property type="evidence" value="ECO:0007669"/>
    <property type="project" value="UniProtKB-KW"/>
</dbReference>